<comment type="caution">
    <text evidence="1">The sequence shown here is derived from an EMBL/GenBank/DDBJ whole genome shotgun (WGS) entry which is preliminary data.</text>
</comment>
<organism evidence="1 2">
    <name type="scientific">Bacillus proteolyticus</name>
    <dbReference type="NCBI Taxonomy" id="2026192"/>
    <lineage>
        <taxon>Bacteria</taxon>
        <taxon>Bacillati</taxon>
        <taxon>Bacillota</taxon>
        <taxon>Bacilli</taxon>
        <taxon>Bacillales</taxon>
        <taxon>Bacillaceae</taxon>
        <taxon>Bacillus</taxon>
        <taxon>Bacillus cereus group</taxon>
    </lineage>
</organism>
<protein>
    <submittedName>
        <fullName evidence="1">DUF1433 domain-containing protein</fullName>
    </submittedName>
</protein>
<dbReference type="EMBL" id="JBEGIE010000002">
    <property type="protein sequence ID" value="MEV4911071.1"/>
    <property type="molecule type" value="Genomic_DNA"/>
</dbReference>
<evidence type="ECO:0000313" key="2">
    <source>
        <dbReference type="Proteomes" id="UP001552502"/>
    </source>
</evidence>
<proteinExistence type="predicted"/>
<sequence>MCRKKEQEEQFWKEQEARVEKYIHYNVKDVKSITLTEHKVSPMGIPRLKGNYIK</sequence>
<accession>A0ABV3I9Y4</accession>
<dbReference type="Gene3D" id="3.10.450.130">
    <property type="entry name" value="folded 79 residue fragment of lin0334 like domains"/>
    <property type="match status" value="1"/>
</dbReference>
<dbReference type="Pfam" id="PF07252">
    <property type="entry name" value="DUF1433"/>
    <property type="match status" value="1"/>
</dbReference>
<evidence type="ECO:0000313" key="1">
    <source>
        <dbReference type="EMBL" id="MEV4911071.1"/>
    </source>
</evidence>
<dbReference type="InterPro" id="IPR009881">
    <property type="entry name" value="DUF1433"/>
</dbReference>
<dbReference type="Proteomes" id="UP001552502">
    <property type="component" value="Unassembled WGS sequence"/>
</dbReference>
<gene>
    <name evidence="1" type="ORF">MRBLBA1_001739</name>
</gene>
<keyword evidence="2" id="KW-1185">Reference proteome</keyword>
<name>A0ABV3I9Y4_9BACI</name>
<reference evidence="1 2" key="1">
    <citation type="journal article" date="2023" name="Proc. Natl. Acad. Sci. U.S.A.">
        <title>Bacterial tolerance to host-exuded specialized metabolites structures the maize root microbiome.</title>
        <authorList>
            <person name="Thoenen L."/>
            <person name="Giroud C."/>
            <person name="Kreuzer M."/>
            <person name="Waelchli J."/>
            <person name="Gfeller V."/>
            <person name="Deslandes-Herold G."/>
            <person name="Mateo P."/>
            <person name="Robert C.A.M."/>
            <person name="Ahrens C.H."/>
            <person name="Rubio-Somoza I."/>
            <person name="Bruggmann R."/>
            <person name="Erb M."/>
            <person name="Schlaeppi K."/>
        </authorList>
    </citation>
    <scope>NUCLEOTIDE SEQUENCE [LARGE SCALE GENOMIC DNA]</scope>
    <source>
        <strain evidence="1 2">LBA1-1-1.1</strain>
    </source>
</reference>